<comment type="caution">
    <text evidence="1">The sequence shown here is derived from an EMBL/GenBank/DDBJ whole genome shotgun (WGS) entry which is preliminary data.</text>
</comment>
<dbReference type="EMBL" id="JAVIJP010000081">
    <property type="protein sequence ID" value="KAL3617926.1"/>
    <property type="molecule type" value="Genomic_DNA"/>
</dbReference>
<gene>
    <name evidence="1" type="ORF">CASFOL_038247</name>
</gene>
<sequence length="220" mass="25657">MRDISIIVGKLVELGFGTEKLQMRDILIMDTSYIKEEYVVKLSGIECWKIMKGKEEIIFAGETYNGGCISEAVTDKGTQKQLGKLFKNIDKAEKNLGHLYKNFMNKLSNGHFSASKCIANHPYFWDHDANKCLDMIQHYHHWYERWAIPDKLKEIEDIAKEEPYKSDDYDNWPSKVSRGVVEKMMRGFKIGEHEVDRIKKASKSIVFLIKGIRNLYFHNI</sequence>
<name>A0ABD3BLD4_9LAMI</name>
<reference evidence="2" key="1">
    <citation type="journal article" date="2024" name="IScience">
        <title>Strigolactones Initiate the Formation of Haustorium-like Structures in Castilleja.</title>
        <authorList>
            <person name="Buerger M."/>
            <person name="Peterson D."/>
            <person name="Chory J."/>
        </authorList>
    </citation>
    <scope>NUCLEOTIDE SEQUENCE [LARGE SCALE GENOMIC DNA]</scope>
</reference>
<dbReference type="AlphaFoldDB" id="A0ABD3BLD4"/>
<keyword evidence="2" id="KW-1185">Reference proteome</keyword>
<dbReference type="Proteomes" id="UP001632038">
    <property type="component" value="Unassembled WGS sequence"/>
</dbReference>
<evidence type="ECO:0000313" key="1">
    <source>
        <dbReference type="EMBL" id="KAL3617926.1"/>
    </source>
</evidence>
<evidence type="ECO:0000313" key="2">
    <source>
        <dbReference type="Proteomes" id="UP001632038"/>
    </source>
</evidence>
<protein>
    <submittedName>
        <fullName evidence="1">Uncharacterized protein</fullName>
    </submittedName>
</protein>
<accession>A0ABD3BLD4</accession>
<proteinExistence type="predicted"/>
<organism evidence="1 2">
    <name type="scientific">Castilleja foliolosa</name>
    <dbReference type="NCBI Taxonomy" id="1961234"/>
    <lineage>
        <taxon>Eukaryota</taxon>
        <taxon>Viridiplantae</taxon>
        <taxon>Streptophyta</taxon>
        <taxon>Embryophyta</taxon>
        <taxon>Tracheophyta</taxon>
        <taxon>Spermatophyta</taxon>
        <taxon>Magnoliopsida</taxon>
        <taxon>eudicotyledons</taxon>
        <taxon>Gunneridae</taxon>
        <taxon>Pentapetalae</taxon>
        <taxon>asterids</taxon>
        <taxon>lamiids</taxon>
        <taxon>Lamiales</taxon>
        <taxon>Orobanchaceae</taxon>
        <taxon>Pedicularideae</taxon>
        <taxon>Castillejinae</taxon>
        <taxon>Castilleja</taxon>
    </lineage>
</organism>